<dbReference type="EMBL" id="JBHRTO010000002">
    <property type="protein sequence ID" value="MFC3182904.1"/>
    <property type="molecule type" value="Genomic_DNA"/>
</dbReference>
<sequence length="113" mass="12585">MEDLLRAAGFIGVEQVDGVIYARSDAALPEFTATQTDAGWQLAQCWPLRATAAQIAQWNARHPGVSMDIWQGETRIILLATPESLAAWGDLTREMVARCVAWRRATRQRDEGM</sequence>
<evidence type="ECO:0008006" key="3">
    <source>
        <dbReference type="Google" id="ProtNLM"/>
    </source>
</evidence>
<name>A0ABV7J7L7_9RHOB</name>
<evidence type="ECO:0000313" key="1">
    <source>
        <dbReference type="EMBL" id="MFC3182904.1"/>
    </source>
</evidence>
<reference evidence="2" key="1">
    <citation type="journal article" date="2019" name="Int. J. Syst. Evol. Microbiol.">
        <title>The Global Catalogue of Microorganisms (GCM) 10K type strain sequencing project: providing services to taxonomists for standard genome sequencing and annotation.</title>
        <authorList>
            <consortium name="The Broad Institute Genomics Platform"/>
            <consortium name="The Broad Institute Genome Sequencing Center for Infectious Disease"/>
            <person name="Wu L."/>
            <person name="Ma J."/>
        </authorList>
    </citation>
    <scope>NUCLEOTIDE SEQUENCE [LARGE SCALE GENOMIC DNA]</scope>
    <source>
        <strain evidence="2">KCTC 52039</strain>
    </source>
</reference>
<accession>A0ABV7J7L7</accession>
<keyword evidence="2" id="KW-1185">Reference proteome</keyword>
<gene>
    <name evidence="1" type="ORF">ACFOGH_18030</name>
</gene>
<protein>
    <recommendedName>
        <fullName evidence="3">DUF2750 domain-containing protein</fullName>
    </recommendedName>
</protein>
<evidence type="ECO:0000313" key="2">
    <source>
        <dbReference type="Proteomes" id="UP001595547"/>
    </source>
</evidence>
<organism evidence="1 2">
    <name type="scientific">Cypionkella sinensis</name>
    <dbReference type="NCBI Taxonomy" id="1756043"/>
    <lineage>
        <taxon>Bacteria</taxon>
        <taxon>Pseudomonadati</taxon>
        <taxon>Pseudomonadota</taxon>
        <taxon>Alphaproteobacteria</taxon>
        <taxon>Rhodobacterales</taxon>
        <taxon>Paracoccaceae</taxon>
        <taxon>Cypionkella</taxon>
    </lineage>
</organism>
<dbReference type="Proteomes" id="UP001595547">
    <property type="component" value="Unassembled WGS sequence"/>
</dbReference>
<comment type="caution">
    <text evidence="1">The sequence shown here is derived from an EMBL/GenBank/DDBJ whole genome shotgun (WGS) entry which is preliminary data.</text>
</comment>
<dbReference type="RefSeq" id="WP_380074560.1">
    <property type="nucleotide sequence ID" value="NZ_JBHRTO010000002.1"/>
</dbReference>
<proteinExistence type="predicted"/>